<evidence type="ECO:0000313" key="2">
    <source>
        <dbReference type="EMBL" id="CAK9104614.1"/>
    </source>
</evidence>
<sequence length="503" mass="54256">MVSASSAAHEDLCLEEFMARVAKFRTAEDVDQLVDPFEGLLFLHSRNKLDAGYLRALCQWSLKGVHRPNVRSERRPTSKQLVMLYDFCFEHGIEEEPALQDTLAYFIESGGGIWPERYAEPLRYKKKRKYIRGLALDNEASGTDDPLKDVELPPLDEDGVVVAEEVKTSRAESIYGASVFAMYPVYNNEMEHLAPECYSDQDLEADSDVQQDLQPIQACRAMRHGMIAMAVFALVGIACLNFSSQASHSALKDVQVKAGLYSNGAFNQLPEATAASPAPAAPAAPAAAPVAPAAPVPAVPAVGAEPASKPVVLNPQINSVNDLTGGNGVKVSAASSNPMAPDENMADGNECCDDEEKFEKLCYKKCSILTNGQFDTRVSAFQCAKGGQLEDFFQSQSKGFPVPCTGFDVAGDECGKGCPHSKGACLVTEEMFLGKCFKKCSDLTAKQYPVRTSAATCCATSNLIECINPSNSKMSMDFAVGGGVSEKEQQPHDPELSLTEATR</sequence>
<keyword evidence="3" id="KW-1185">Reference proteome</keyword>
<name>A0ABP0RXD4_9DINO</name>
<reference evidence="2 3" key="1">
    <citation type="submission" date="2024-02" db="EMBL/GenBank/DDBJ databases">
        <authorList>
            <person name="Chen Y."/>
            <person name="Shah S."/>
            <person name="Dougan E. K."/>
            <person name="Thang M."/>
            <person name="Chan C."/>
        </authorList>
    </citation>
    <scope>NUCLEOTIDE SEQUENCE [LARGE SCALE GENOMIC DNA]</scope>
</reference>
<comment type="caution">
    <text evidence="2">The sequence shown here is derived from an EMBL/GenBank/DDBJ whole genome shotgun (WGS) entry which is preliminary data.</text>
</comment>
<evidence type="ECO:0000313" key="3">
    <source>
        <dbReference type="Proteomes" id="UP001642464"/>
    </source>
</evidence>
<dbReference type="Proteomes" id="UP001642464">
    <property type="component" value="Unassembled WGS sequence"/>
</dbReference>
<protein>
    <submittedName>
        <fullName evidence="2">Uncharacterized protein</fullName>
    </submittedName>
</protein>
<feature type="compositionally biased region" description="Basic and acidic residues" evidence="1">
    <location>
        <begin position="485"/>
        <end position="495"/>
    </location>
</feature>
<organism evidence="2 3">
    <name type="scientific">Durusdinium trenchii</name>
    <dbReference type="NCBI Taxonomy" id="1381693"/>
    <lineage>
        <taxon>Eukaryota</taxon>
        <taxon>Sar</taxon>
        <taxon>Alveolata</taxon>
        <taxon>Dinophyceae</taxon>
        <taxon>Suessiales</taxon>
        <taxon>Symbiodiniaceae</taxon>
        <taxon>Durusdinium</taxon>
    </lineage>
</organism>
<proteinExistence type="predicted"/>
<gene>
    <name evidence="2" type="ORF">SCF082_LOCUS48808</name>
</gene>
<accession>A0ABP0RXD4</accession>
<dbReference type="EMBL" id="CAXAMM010042395">
    <property type="protein sequence ID" value="CAK9104614.1"/>
    <property type="molecule type" value="Genomic_DNA"/>
</dbReference>
<evidence type="ECO:0000256" key="1">
    <source>
        <dbReference type="SAM" id="MobiDB-lite"/>
    </source>
</evidence>
<feature type="region of interest" description="Disordered" evidence="1">
    <location>
        <begin position="483"/>
        <end position="503"/>
    </location>
</feature>